<evidence type="ECO:0000256" key="2">
    <source>
        <dbReference type="ARBA" id="ARBA00006555"/>
    </source>
</evidence>
<dbReference type="Gene3D" id="3.30.1150.10">
    <property type="match status" value="1"/>
</dbReference>
<accession>A0A1V5ME18</accession>
<evidence type="ECO:0000256" key="9">
    <source>
        <dbReference type="ARBA" id="ARBA00023136"/>
    </source>
</evidence>
<evidence type="ECO:0000256" key="4">
    <source>
        <dbReference type="ARBA" id="ARBA00022475"/>
    </source>
</evidence>
<dbReference type="PROSITE" id="PS52015">
    <property type="entry name" value="TONB_CTD"/>
    <property type="match status" value="1"/>
</dbReference>
<dbReference type="Pfam" id="PF03544">
    <property type="entry name" value="TonB_C"/>
    <property type="match status" value="1"/>
</dbReference>
<dbReference type="GO" id="GO:0005886">
    <property type="term" value="C:plasma membrane"/>
    <property type="evidence" value="ECO:0007669"/>
    <property type="project" value="UniProtKB-SubCell"/>
</dbReference>
<keyword evidence="5" id="KW-0997">Cell inner membrane</keyword>
<keyword evidence="4" id="KW-1003">Cell membrane</keyword>
<evidence type="ECO:0000259" key="11">
    <source>
        <dbReference type="PROSITE" id="PS52015"/>
    </source>
</evidence>
<dbReference type="Proteomes" id="UP000485484">
    <property type="component" value="Unassembled WGS sequence"/>
</dbReference>
<evidence type="ECO:0000313" key="12">
    <source>
        <dbReference type="EMBL" id="OPZ91484.1"/>
    </source>
</evidence>
<evidence type="ECO:0000256" key="3">
    <source>
        <dbReference type="ARBA" id="ARBA00022448"/>
    </source>
</evidence>
<dbReference type="InterPro" id="IPR037682">
    <property type="entry name" value="TonB_C"/>
</dbReference>
<comment type="caution">
    <text evidence="12">The sequence shown here is derived from an EMBL/GenBank/DDBJ whole genome shotgun (WGS) entry which is preliminary data.</text>
</comment>
<keyword evidence="7" id="KW-0653">Protein transport</keyword>
<keyword evidence="9" id="KW-0472">Membrane</keyword>
<evidence type="ECO:0000256" key="8">
    <source>
        <dbReference type="ARBA" id="ARBA00022989"/>
    </source>
</evidence>
<dbReference type="InterPro" id="IPR006260">
    <property type="entry name" value="TonB/TolA_C"/>
</dbReference>
<sequence>MRPVGGLCLSISGHLLLALLLLAMPLLQPYERYSEPVIFVNLDRLPPVAERTSRPPQEPPGPEPIRPAPIPAPSRIIPEASRLPSPRPASPAVEPIETPRSTTLITPWPEPFIPPLPKGPAGPESHVPAPPAAAERETIAREPVRSANEDRVDLDRPAESDYARLVRRRIMENLAYPAAARRRGQAGAVRLRFELDSEGRLVRSSVESGSGIPALDRAAVESIRKSAPFPAWTGSEPLSNRVFFITLRFHLN</sequence>
<feature type="region of interest" description="Disordered" evidence="10">
    <location>
        <begin position="49"/>
        <end position="95"/>
    </location>
</feature>
<protein>
    <submittedName>
        <fullName evidence="12">Gram-negative bacterial tonB protein</fullName>
    </submittedName>
</protein>
<name>A0A1V5ME18_UNCT6</name>
<feature type="domain" description="TonB C-terminal" evidence="11">
    <location>
        <begin position="161"/>
        <end position="252"/>
    </location>
</feature>
<evidence type="ECO:0000256" key="7">
    <source>
        <dbReference type="ARBA" id="ARBA00022927"/>
    </source>
</evidence>
<feature type="region of interest" description="Disordered" evidence="10">
    <location>
        <begin position="117"/>
        <end position="150"/>
    </location>
</feature>
<gene>
    <name evidence="12" type="ORF">BWY73_01076</name>
</gene>
<evidence type="ECO:0000256" key="1">
    <source>
        <dbReference type="ARBA" id="ARBA00004383"/>
    </source>
</evidence>
<organism evidence="12">
    <name type="scientific">candidate division TA06 bacterium ADurb.Bin417</name>
    <dbReference type="NCBI Taxonomy" id="1852828"/>
    <lineage>
        <taxon>Bacteria</taxon>
        <taxon>Bacteria division TA06</taxon>
    </lineage>
</organism>
<proteinExistence type="inferred from homology"/>
<comment type="subcellular location">
    <subcellularLocation>
        <location evidence="1">Cell inner membrane</location>
        <topology evidence="1">Single-pass membrane protein</topology>
        <orientation evidence="1">Periplasmic side</orientation>
    </subcellularLocation>
</comment>
<comment type="similarity">
    <text evidence="2">Belongs to the TonB family.</text>
</comment>
<dbReference type="PANTHER" id="PTHR33446">
    <property type="entry name" value="PROTEIN TONB-RELATED"/>
    <property type="match status" value="1"/>
</dbReference>
<feature type="compositionally biased region" description="Low complexity" evidence="10">
    <location>
        <begin position="73"/>
        <end position="84"/>
    </location>
</feature>
<reference evidence="12" key="1">
    <citation type="submission" date="2017-02" db="EMBL/GenBank/DDBJ databases">
        <title>Delving into the versatile metabolic prowess of the omnipresent phylum Bacteroidetes.</title>
        <authorList>
            <person name="Nobu M.K."/>
            <person name="Mei R."/>
            <person name="Narihiro T."/>
            <person name="Kuroda K."/>
            <person name="Liu W.-T."/>
        </authorList>
    </citation>
    <scope>NUCLEOTIDE SEQUENCE</scope>
    <source>
        <strain evidence="12">ADurb.Bin417</strain>
    </source>
</reference>
<dbReference type="InterPro" id="IPR051045">
    <property type="entry name" value="TonB-dependent_transducer"/>
</dbReference>
<dbReference type="AlphaFoldDB" id="A0A1V5ME18"/>
<keyword evidence="8" id="KW-1133">Transmembrane helix</keyword>
<dbReference type="NCBIfam" id="TIGR01352">
    <property type="entry name" value="tonB_Cterm"/>
    <property type="match status" value="1"/>
</dbReference>
<dbReference type="SUPFAM" id="SSF74653">
    <property type="entry name" value="TolA/TonB C-terminal domain"/>
    <property type="match status" value="1"/>
</dbReference>
<keyword evidence="3" id="KW-0813">Transport</keyword>
<dbReference type="GO" id="GO:0055085">
    <property type="term" value="P:transmembrane transport"/>
    <property type="evidence" value="ECO:0007669"/>
    <property type="project" value="InterPro"/>
</dbReference>
<dbReference type="PANTHER" id="PTHR33446:SF13">
    <property type="entry name" value="TONB PROTEIN"/>
    <property type="match status" value="1"/>
</dbReference>
<dbReference type="EMBL" id="MWAK01000172">
    <property type="protein sequence ID" value="OPZ91484.1"/>
    <property type="molecule type" value="Genomic_DNA"/>
</dbReference>
<dbReference type="GO" id="GO:0015031">
    <property type="term" value="P:protein transport"/>
    <property type="evidence" value="ECO:0007669"/>
    <property type="project" value="UniProtKB-KW"/>
</dbReference>
<evidence type="ECO:0000256" key="6">
    <source>
        <dbReference type="ARBA" id="ARBA00022692"/>
    </source>
</evidence>
<feature type="compositionally biased region" description="Basic and acidic residues" evidence="10">
    <location>
        <begin position="134"/>
        <end position="150"/>
    </location>
</feature>
<evidence type="ECO:0000256" key="10">
    <source>
        <dbReference type="SAM" id="MobiDB-lite"/>
    </source>
</evidence>
<feature type="compositionally biased region" description="Pro residues" evidence="10">
    <location>
        <begin position="56"/>
        <end position="72"/>
    </location>
</feature>
<evidence type="ECO:0000256" key="5">
    <source>
        <dbReference type="ARBA" id="ARBA00022519"/>
    </source>
</evidence>
<keyword evidence="6" id="KW-0812">Transmembrane</keyword>